<dbReference type="PANTHER" id="PTHR43194:SF5">
    <property type="entry name" value="PIMELOYL-[ACYL-CARRIER PROTEIN] METHYL ESTER ESTERASE"/>
    <property type="match status" value="1"/>
</dbReference>
<dbReference type="EMBL" id="JAKLTQ010000018">
    <property type="protein sequence ID" value="MCG2623886.1"/>
    <property type="molecule type" value="Genomic_DNA"/>
</dbReference>
<comment type="caution">
    <text evidence="2">The sequence shown here is derived from an EMBL/GenBank/DDBJ whole genome shotgun (WGS) entry which is preliminary data.</text>
</comment>
<accession>A0ABS9LBA6</accession>
<dbReference type="RefSeq" id="WP_237824514.1">
    <property type="nucleotide sequence ID" value="NZ_JAKLTQ010000018.1"/>
</dbReference>
<dbReference type="PANTHER" id="PTHR43194">
    <property type="entry name" value="HYDROLASE ALPHA/BETA FOLD FAMILY"/>
    <property type="match status" value="1"/>
</dbReference>
<keyword evidence="2" id="KW-0378">Hydrolase</keyword>
<evidence type="ECO:0000313" key="2">
    <source>
        <dbReference type="EMBL" id="MCG2623886.1"/>
    </source>
</evidence>
<name>A0ABS9LBA6_9MICC</name>
<dbReference type="GO" id="GO:0016787">
    <property type="term" value="F:hydrolase activity"/>
    <property type="evidence" value="ECO:0007669"/>
    <property type="project" value="UniProtKB-KW"/>
</dbReference>
<protein>
    <submittedName>
        <fullName evidence="2">Alpha/beta fold hydrolase</fullName>
    </submittedName>
</protein>
<dbReference type="Gene3D" id="3.40.50.1820">
    <property type="entry name" value="alpha/beta hydrolase"/>
    <property type="match status" value="1"/>
</dbReference>
<keyword evidence="3" id="KW-1185">Reference proteome</keyword>
<dbReference type="InterPro" id="IPR050228">
    <property type="entry name" value="Carboxylesterase_BioH"/>
</dbReference>
<proteinExistence type="predicted"/>
<dbReference type="InterPro" id="IPR029058">
    <property type="entry name" value="AB_hydrolase_fold"/>
</dbReference>
<reference evidence="2" key="1">
    <citation type="submission" date="2022-01" db="EMBL/GenBank/DDBJ databases">
        <authorList>
            <person name="Jo J.-H."/>
            <person name="Im W.-T."/>
        </authorList>
    </citation>
    <scope>NUCLEOTIDE SEQUENCE</scope>
    <source>
        <strain evidence="2">I2-34</strain>
    </source>
</reference>
<evidence type="ECO:0000259" key="1">
    <source>
        <dbReference type="Pfam" id="PF12697"/>
    </source>
</evidence>
<dbReference type="Pfam" id="PF12697">
    <property type="entry name" value="Abhydrolase_6"/>
    <property type="match status" value="1"/>
</dbReference>
<dbReference type="InterPro" id="IPR000073">
    <property type="entry name" value="AB_hydrolase_1"/>
</dbReference>
<feature type="domain" description="AB hydrolase-1" evidence="1">
    <location>
        <begin position="9"/>
        <end position="237"/>
    </location>
</feature>
<evidence type="ECO:0000313" key="3">
    <source>
        <dbReference type="Proteomes" id="UP001165368"/>
    </source>
</evidence>
<sequence length="252" mass="26148">MAATAKLPVVLLHGVGLDHTMWDAFRAAGQDSLGRPVAALDLPGHGARPPLTAPAALAELADDVAARLPGRVHLVGFSLGALIAQHLARYRPELVASLTSVSSVCRRTPAEAAAVAARLAAASEDFPASVEASITRWYPAGSTVPDGEVARTRSVLLANNVPSYLHAYRVFATGDAEIGPELGAIGVPSLAVTGELDPGSTPEMTRRLGAAVPGARTAVVPDTRHMLPVERPAELAAIITEFIDEASQNCHD</sequence>
<dbReference type="SUPFAM" id="SSF53474">
    <property type="entry name" value="alpha/beta-Hydrolases"/>
    <property type="match status" value="1"/>
</dbReference>
<gene>
    <name evidence="2" type="ORF">LVY72_18485</name>
</gene>
<organism evidence="2 3">
    <name type="scientific">Arthrobacter hankyongi</name>
    <dbReference type="NCBI Taxonomy" id="2904801"/>
    <lineage>
        <taxon>Bacteria</taxon>
        <taxon>Bacillati</taxon>
        <taxon>Actinomycetota</taxon>
        <taxon>Actinomycetes</taxon>
        <taxon>Micrococcales</taxon>
        <taxon>Micrococcaceae</taxon>
        <taxon>Arthrobacter</taxon>
    </lineage>
</organism>
<dbReference type="Proteomes" id="UP001165368">
    <property type="component" value="Unassembled WGS sequence"/>
</dbReference>